<keyword evidence="1" id="KW-1133">Transmembrane helix</keyword>
<gene>
    <name evidence="2" type="ORF">STURON_00565</name>
</gene>
<evidence type="ECO:0000313" key="3">
    <source>
        <dbReference type="Proteomes" id="UP000067243"/>
    </source>
</evidence>
<accession>A0A0K1P681</accession>
<evidence type="ECO:0008006" key="4">
    <source>
        <dbReference type="Google" id="ProtNLM"/>
    </source>
</evidence>
<evidence type="ECO:0000256" key="1">
    <source>
        <dbReference type="SAM" id="Phobius"/>
    </source>
</evidence>
<dbReference type="RefSeq" id="WP_075048402.1">
    <property type="nucleotide sequence ID" value="NZ_CP012328.1"/>
</dbReference>
<dbReference type="EMBL" id="CP012328">
    <property type="protein sequence ID" value="AKU79811.1"/>
    <property type="molecule type" value="Genomic_DNA"/>
</dbReference>
<dbReference type="STRING" id="216946.STURO_v1c05630"/>
<dbReference type="AlphaFoldDB" id="A0A0K1P681"/>
<protein>
    <recommendedName>
        <fullName evidence="4">RiboL-PSP-HEPN domain-containing protein</fullName>
    </recommendedName>
</protein>
<reference evidence="2 3" key="1">
    <citation type="journal article" date="2015" name="Genome Announc.">
        <title>Complete Genome Sequence of Spiroplasma turonicum Strain Tab4cT, a Parasite of a Horse Fly, Haematopota sp. (Diptera: Tabanidae).</title>
        <authorList>
            <person name="Davis R.E."/>
            <person name="Shao J."/>
            <person name="Zhao Y."/>
            <person name="Gasparich G.E."/>
            <person name="Gaynor B.J."/>
            <person name="Donofrio N."/>
        </authorList>
    </citation>
    <scope>NUCLEOTIDE SEQUENCE [LARGE SCALE GENOMIC DNA]</scope>
    <source>
        <strain evidence="2 3">Tab4c</strain>
    </source>
</reference>
<dbReference type="Proteomes" id="UP000067243">
    <property type="component" value="Chromosome"/>
</dbReference>
<keyword evidence="3" id="KW-1185">Reference proteome</keyword>
<feature type="transmembrane region" description="Helical" evidence="1">
    <location>
        <begin position="28"/>
        <end position="52"/>
    </location>
</feature>
<proteinExistence type="predicted"/>
<dbReference type="PATRIC" id="fig|216946.3.peg.568"/>
<dbReference type="KEGG" id="stur:STURON_00565"/>
<keyword evidence="1" id="KW-0812">Transmembrane</keyword>
<name>A0A0K1P681_9MOLU</name>
<evidence type="ECO:0000313" key="2">
    <source>
        <dbReference type="EMBL" id="AKU79811.1"/>
    </source>
</evidence>
<organism evidence="2 3">
    <name type="scientific">Spiroplasma turonicum</name>
    <dbReference type="NCBI Taxonomy" id="216946"/>
    <lineage>
        <taxon>Bacteria</taxon>
        <taxon>Bacillati</taxon>
        <taxon>Mycoplasmatota</taxon>
        <taxon>Mollicutes</taxon>
        <taxon>Entomoplasmatales</taxon>
        <taxon>Spiroplasmataceae</taxon>
        <taxon>Spiroplasma</taxon>
    </lineage>
</organism>
<sequence>MKKYQIISKLNYYKKIVNNKLDENDYHLFIFLLNSLLEGFLKFVLNHIYIFYKNKKNEIKNSKNLSFLKEIYWIKFNTNLNLKNDKDIQFIKSNKDKFIFFESKSSFNIENLNMNGLKDFFKKINNILDLMNITSHKSFYDPEIRNDVAHGDLNRKHIISNKNNKIMFVKKRKLKINFDKTLNEITAFILVNFI</sequence>
<keyword evidence="1" id="KW-0472">Membrane</keyword>